<comment type="caution">
    <text evidence="2">The sequence shown here is derived from an EMBL/GenBank/DDBJ whole genome shotgun (WGS) entry which is preliminary data.</text>
</comment>
<accession>A0AAV4QTN4</accession>
<sequence length="87" mass="9415">MSSNLSSTLDGNGQTNSMVCGDVLMKSSFGSIRIEGRGGRGRRGWFPAKSFVPAIRNDFRVASTPSSRNRASSSSKCKWPKAFRPSV</sequence>
<feature type="compositionally biased region" description="Low complexity" evidence="1">
    <location>
        <begin position="63"/>
        <end position="75"/>
    </location>
</feature>
<organism evidence="2 3">
    <name type="scientific">Caerostris darwini</name>
    <dbReference type="NCBI Taxonomy" id="1538125"/>
    <lineage>
        <taxon>Eukaryota</taxon>
        <taxon>Metazoa</taxon>
        <taxon>Ecdysozoa</taxon>
        <taxon>Arthropoda</taxon>
        <taxon>Chelicerata</taxon>
        <taxon>Arachnida</taxon>
        <taxon>Araneae</taxon>
        <taxon>Araneomorphae</taxon>
        <taxon>Entelegynae</taxon>
        <taxon>Araneoidea</taxon>
        <taxon>Araneidae</taxon>
        <taxon>Caerostris</taxon>
    </lineage>
</organism>
<dbReference type="AlphaFoldDB" id="A0AAV4QTN4"/>
<feature type="region of interest" description="Disordered" evidence="1">
    <location>
        <begin position="63"/>
        <end position="87"/>
    </location>
</feature>
<reference evidence="2 3" key="1">
    <citation type="submission" date="2021-06" db="EMBL/GenBank/DDBJ databases">
        <title>Caerostris darwini draft genome.</title>
        <authorList>
            <person name="Kono N."/>
            <person name="Arakawa K."/>
        </authorList>
    </citation>
    <scope>NUCLEOTIDE SEQUENCE [LARGE SCALE GENOMIC DNA]</scope>
</reference>
<evidence type="ECO:0000256" key="1">
    <source>
        <dbReference type="SAM" id="MobiDB-lite"/>
    </source>
</evidence>
<keyword evidence="3" id="KW-1185">Reference proteome</keyword>
<dbReference type="EMBL" id="BPLQ01005166">
    <property type="protein sequence ID" value="GIY13018.1"/>
    <property type="molecule type" value="Genomic_DNA"/>
</dbReference>
<evidence type="ECO:0000313" key="3">
    <source>
        <dbReference type="Proteomes" id="UP001054837"/>
    </source>
</evidence>
<evidence type="ECO:0000313" key="2">
    <source>
        <dbReference type="EMBL" id="GIY13018.1"/>
    </source>
</evidence>
<proteinExistence type="predicted"/>
<name>A0AAV4QTN4_9ARAC</name>
<gene>
    <name evidence="2" type="ORF">CDAR_96481</name>
</gene>
<protein>
    <submittedName>
        <fullName evidence="2">Uncharacterized protein</fullName>
    </submittedName>
</protein>
<dbReference type="Proteomes" id="UP001054837">
    <property type="component" value="Unassembled WGS sequence"/>
</dbReference>